<keyword evidence="2" id="KW-1185">Reference proteome</keyword>
<dbReference type="EMBL" id="QBKT01000001">
    <property type="protein sequence ID" value="PTX63559.1"/>
    <property type="molecule type" value="Genomic_DNA"/>
</dbReference>
<accession>A0A2T6C5F7</accession>
<dbReference type="Proteomes" id="UP000244090">
    <property type="component" value="Unassembled WGS sequence"/>
</dbReference>
<gene>
    <name evidence="1" type="ORF">C8N46_101160</name>
</gene>
<comment type="caution">
    <text evidence="1">The sequence shown here is derived from an EMBL/GenBank/DDBJ whole genome shotgun (WGS) entry which is preliminary data.</text>
</comment>
<proteinExistence type="predicted"/>
<organism evidence="1 2">
    <name type="scientific">Kordia periserrulae</name>
    <dbReference type="NCBI Taxonomy" id="701523"/>
    <lineage>
        <taxon>Bacteria</taxon>
        <taxon>Pseudomonadati</taxon>
        <taxon>Bacteroidota</taxon>
        <taxon>Flavobacteriia</taxon>
        <taxon>Flavobacteriales</taxon>
        <taxon>Flavobacteriaceae</taxon>
        <taxon>Kordia</taxon>
    </lineage>
</organism>
<evidence type="ECO:0000313" key="2">
    <source>
        <dbReference type="Proteomes" id="UP000244090"/>
    </source>
</evidence>
<reference evidence="1 2" key="1">
    <citation type="submission" date="2018-04" db="EMBL/GenBank/DDBJ databases">
        <title>Genomic Encyclopedia of Archaeal and Bacterial Type Strains, Phase II (KMG-II): from individual species to whole genera.</title>
        <authorList>
            <person name="Goeker M."/>
        </authorList>
    </citation>
    <scope>NUCLEOTIDE SEQUENCE [LARGE SCALE GENOMIC DNA]</scope>
    <source>
        <strain evidence="1 2">DSM 25731</strain>
    </source>
</reference>
<evidence type="ECO:0000313" key="1">
    <source>
        <dbReference type="EMBL" id="PTX63559.1"/>
    </source>
</evidence>
<sequence>MNEAVFKSISNVILSLTQNPITLISHCYEKPNQVRFDEDWTFKNSLVFK</sequence>
<protein>
    <submittedName>
        <fullName evidence="1">Uncharacterized protein</fullName>
    </submittedName>
</protein>
<dbReference type="AlphaFoldDB" id="A0A2T6C5F7"/>
<name>A0A2T6C5F7_9FLAO</name>